<evidence type="ECO:0000313" key="3">
    <source>
        <dbReference type="Proteomes" id="UP000037069"/>
    </source>
</evidence>
<dbReference type="EMBL" id="JRES01000008">
    <property type="protein sequence ID" value="KNC34898.1"/>
    <property type="molecule type" value="Genomic_DNA"/>
</dbReference>
<dbReference type="Proteomes" id="UP000037069">
    <property type="component" value="Unassembled WGS sequence"/>
</dbReference>
<evidence type="ECO:0000313" key="2">
    <source>
        <dbReference type="EMBL" id="KNC34898.1"/>
    </source>
</evidence>
<proteinExistence type="predicted"/>
<organism evidence="2 3">
    <name type="scientific">Lucilia cuprina</name>
    <name type="common">Green bottle fly</name>
    <name type="synonym">Australian sheep blowfly</name>
    <dbReference type="NCBI Taxonomy" id="7375"/>
    <lineage>
        <taxon>Eukaryota</taxon>
        <taxon>Metazoa</taxon>
        <taxon>Ecdysozoa</taxon>
        <taxon>Arthropoda</taxon>
        <taxon>Hexapoda</taxon>
        <taxon>Insecta</taxon>
        <taxon>Pterygota</taxon>
        <taxon>Neoptera</taxon>
        <taxon>Endopterygota</taxon>
        <taxon>Diptera</taxon>
        <taxon>Brachycera</taxon>
        <taxon>Muscomorpha</taxon>
        <taxon>Oestroidea</taxon>
        <taxon>Calliphoridae</taxon>
        <taxon>Luciliinae</taxon>
        <taxon>Lucilia</taxon>
    </lineage>
</organism>
<reference evidence="2 3" key="1">
    <citation type="journal article" date="2015" name="Nat. Commun.">
        <title>Lucilia cuprina genome unlocks parasitic fly biology to underpin future interventions.</title>
        <authorList>
            <person name="Anstead C.A."/>
            <person name="Korhonen P.K."/>
            <person name="Young N.D."/>
            <person name="Hall R.S."/>
            <person name="Jex A.R."/>
            <person name="Murali S.C."/>
            <person name="Hughes D.S."/>
            <person name="Lee S.F."/>
            <person name="Perry T."/>
            <person name="Stroehlein A.J."/>
            <person name="Ansell B.R."/>
            <person name="Breugelmans B."/>
            <person name="Hofmann A."/>
            <person name="Qu J."/>
            <person name="Dugan S."/>
            <person name="Lee S.L."/>
            <person name="Chao H."/>
            <person name="Dinh H."/>
            <person name="Han Y."/>
            <person name="Doddapaneni H.V."/>
            <person name="Worley K.C."/>
            <person name="Muzny D.M."/>
            <person name="Ioannidis P."/>
            <person name="Waterhouse R.M."/>
            <person name="Zdobnov E.M."/>
            <person name="James P.J."/>
            <person name="Bagnall N.H."/>
            <person name="Kotze A.C."/>
            <person name="Gibbs R.A."/>
            <person name="Richards S."/>
            <person name="Batterham P."/>
            <person name="Gasser R.B."/>
        </authorList>
    </citation>
    <scope>NUCLEOTIDE SEQUENCE [LARGE SCALE GENOMIC DNA]</scope>
    <source>
        <strain evidence="2 3">LS</strain>
        <tissue evidence="2">Full body</tissue>
    </source>
</reference>
<evidence type="ECO:0000256" key="1">
    <source>
        <dbReference type="SAM" id="MobiDB-lite"/>
    </source>
</evidence>
<comment type="caution">
    <text evidence="2">The sequence shown here is derived from an EMBL/GenBank/DDBJ whole genome shotgun (WGS) entry which is preliminary data.</text>
</comment>
<sequence>MITCRFGFHGGPVIKQSRCTNISPVYNHAKGITYVESKTSPSDISVRPHYPLGISRTSVFNPTFSSREFGANQSPKEPQPADQSGQTRATTPSTRHRRAMTEVYLESFISPSINLLTKHSLPAVWFKITATMWIPKEFQLTSQDKVIWATGLP</sequence>
<protein>
    <submittedName>
        <fullName evidence="2">Uncharacterized protein</fullName>
    </submittedName>
</protein>
<name>A0A0L0CRG1_LUCCU</name>
<feature type="region of interest" description="Disordered" evidence="1">
    <location>
        <begin position="65"/>
        <end position="96"/>
    </location>
</feature>
<dbReference type="AlphaFoldDB" id="A0A0L0CRG1"/>
<feature type="compositionally biased region" description="Polar residues" evidence="1">
    <location>
        <begin position="65"/>
        <end position="93"/>
    </location>
</feature>
<accession>A0A0L0CRG1</accession>
<gene>
    <name evidence="2" type="ORF">FF38_11351</name>
</gene>
<keyword evidence="3" id="KW-1185">Reference proteome</keyword>